<comment type="caution">
    <text evidence="1">The sequence shown here is derived from an EMBL/GenBank/DDBJ whole genome shotgun (WGS) entry which is preliminary data.</text>
</comment>
<accession>E2ZJQ7</accession>
<evidence type="ECO:0000313" key="2">
    <source>
        <dbReference type="Proteomes" id="UP000006028"/>
    </source>
</evidence>
<dbReference type="BioCyc" id="FCF748224-HMP:GTSS-2198-MONOMER"/>
<dbReference type="STRING" id="748224.HMPREF9436_01906"/>
<gene>
    <name evidence="1" type="ORF">HMPREF9436_01906</name>
</gene>
<evidence type="ECO:0000313" key="1">
    <source>
        <dbReference type="EMBL" id="EFQ06596.1"/>
    </source>
</evidence>
<sequence>MHKQHPQTAYRKYAVLIGTIFENCDRKTVVFVRLFFLYSVL</sequence>
<protein>
    <submittedName>
        <fullName evidence="1">Uncharacterized protein</fullName>
    </submittedName>
</protein>
<dbReference type="Proteomes" id="UP000006028">
    <property type="component" value="Unassembled WGS sequence"/>
</dbReference>
<dbReference type="EMBL" id="AECU01000158">
    <property type="protein sequence ID" value="EFQ06596.1"/>
    <property type="molecule type" value="Genomic_DNA"/>
</dbReference>
<dbReference type="HOGENOM" id="CLU_3270296_0_0_9"/>
<proteinExistence type="predicted"/>
<name>E2ZJQ7_9FIRM</name>
<reference evidence="1 2" key="1">
    <citation type="submission" date="2010-08" db="EMBL/GenBank/DDBJ databases">
        <authorList>
            <person name="Weinstock G."/>
            <person name="Sodergren E."/>
            <person name="Clifton S."/>
            <person name="Fulton L."/>
            <person name="Fulton B."/>
            <person name="Courtney L."/>
            <person name="Fronick C."/>
            <person name="Harrison M."/>
            <person name="Strong C."/>
            <person name="Farmer C."/>
            <person name="Delahaunty K."/>
            <person name="Markovic C."/>
            <person name="Hall O."/>
            <person name="Minx P."/>
            <person name="Tomlinson C."/>
            <person name="Mitreva M."/>
            <person name="Hou S."/>
            <person name="Chen J."/>
            <person name="Wollam A."/>
            <person name="Pepin K.H."/>
            <person name="Johnson M."/>
            <person name="Bhonagiri V."/>
            <person name="Zhang X."/>
            <person name="Suruliraj S."/>
            <person name="Warren W."/>
            <person name="Chinwalla A."/>
            <person name="Mardis E.R."/>
            <person name="Wilson R.K."/>
        </authorList>
    </citation>
    <scope>NUCLEOTIDE SEQUENCE [LARGE SCALE GENOMIC DNA]</scope>
    <source>
        <strain evidence="1 2">KLE1255</strain>
    </source>
</reference>
<organism evidence="1 2">
    <name type="scientific">Faecalibacterium cf. prausnitzii KLE1255</name>
    <dbReference type="NCBI Taxonomy" id="748224"/>
    <lineage>
        <taxon>Bacteria</taxon>
        <taxon>Bacillati</taxon>
        <taxon>Bacillota</taxon>
        <taxon>Clostridia</taxon>
        <taxon>Eubacteriales</taxon>
        <taxon>Oscillospiraceae</taxon>
        <taxon>Faecalibacterium</taxon>
    </lineage>
</organism>
<dbReference type="AlphaFoldDB" id="E2ZJQ7"/>